<evidence type="ECO:0000256" key="2">
    <source>
        <dbReference type="ARBA" id="ARBA00022475"/>
    </source>
</evidence>
<dbReference type="EMBL" id="UINC01127699">
    <property type="protein sequence ID" value="SVD06988.1"/>
    <property type="molecule type" value="Genomic_DNA"/>
</dbReference>
<reference evidence="8" key="1">
    <citation type="submission" date="2018-05" db="EMBL/GenBank/DDBJ databases">
        <authorList>
            <person name="Lanie J.A."/>
            <person name="Ng W.-L."/>
            <person name="Kazmierczak K.M."/>
            <person name="Andrzejewski T.M."/>
            <person name="Davidsen T.M."/>
            <person name="Wayne K.J."/>
            <person name="Tettelin H."/>
            <person name="Glass J.I."/>
            <person name="Rusch D."/>
            <person name="Podicherti R."/>
            <person name="Tsui H.-C.T."/>
            <person name="Winkler M.E."/>
        </authorList>
    </citation>
    <scope>NUCLEOTIDE SEQUENCE</scope>
</reference>
<dbReference type="PANTHER" id="PTHR30287:SF1">
    <property type="entry name" value="INNER MEMBRANE PROTEIN"/>
    <property type="match status" value="1"/>
</dbReference>
<evidence type="ECO:0000256" key="6">
    <source>
        <dbReference type="SAM" id="Phobius"/>
    </source>
</evidence>
<protein>
    <recommendedName>
        <fullName evidence="7">ABC3 transporter permease C-terminal domain-containing protein</fullName>
    </recommendedName>
</protein>
<gene>
    <name evidence="8" type="ORF">METZ01_LOCUS359842</name>
</gene>
<evidence type="ECO:0000256" key="3">
    <source>
        <dbReference type="ARBA" id="ARBA00022692"/>
    </source>
</evidence>
<feature type="non-terminal residue" evidence="8">
    <location>
        <position position="312"/>
    </location>
</feature>
<feature type="domain" description="ABC3 transporter permease C-terminal" evidence="7">
    <location>
        <begin position="260"/>
        <end position="312"/>
    </location>
</feature>
<evidence type="ECO:0000256" key="5">
    <source>
        <dbReference type="ARBA" id="ARBA00023136"/>
    </source>
</evidence>
<feature type="transmembrane region" description="Helical" evidence="6">
    <location>
        <begin position="12"/>
        <end position="29"/>
    </location>
</feature>
<keyword evidence="4 6" id="KW-1133">Transmembrane helix</keyword>
<evidence type="ECO:0000259" key="7">
    <source>
        <dbReference type="Pfam" id="PF02687"/>
    </source>
</evidence>
<name>A0A382SCV2_9ZZZZ</name>
<sequence length="312" mass="34747">AMAESRGAWRRFIFFIICIAIGVGAMMTVKSFSTVINIAIQEESKGLLAADIEIKGRWEQGLEDKKFQQNALPYKTRFQSIKEMHAMARYSQSNGVKASLLVELKSVPEQTPFYPMYGSMELNPPHSLDNMLINYGTVVDPAFLLRTNLKVGDSFHLGKTRVRISGTVINEPDRITRAFSIGPRVFISHPTLKEADLVQIGSRIKHRTLIKLPDTIELEKAFILLENGLTDKSLSLRTYKDMESSINKSVERMGQYLGAVGVIALLMGGIGVAMIIRTFMAQKLDTIAILNCLGAPPRTILKIYLLQSLLLG</sequence>
<accession>A0A382SCV2</accession>
<evidence type="ECO:0000313" key="8">
    <source>
        <dbReference type="EMBL" id="SVD06988.1"/>
    </source>
</evidence>
<proteinExistence type="predicted"/>
<dbReference type="Pfam" id="PF02687">
    <property type="entry name" value="FtsX"/>
    <property type="match status" value="1"/>
</dbReference>
<dbReference type="GO" id="GO:0005886">
    <property type="term" value="C:plasma membrane"/>
    <property type="evidence" value="ECO:0007669"/>
    <property type="project" value="UniProtKB-SubCell"/>
</dbReference>
<dbReference type="PANTHER" id="PTHR30287">
    <property type="entry name" value="MEMBRANE COMPONENT OF PREDICTED ABC SUPERFAMILY METABOLITE UPTAKE TRANSPORTER"/>
    <property type="match status" value="1"/>
</dbReference>
<organism evidence="8">
    <name type="scientific">marine metagenome</name>
    <dbReference type="NCBI Taxonomy" id="408172"/>
    <lineage>
        <taxon>unclassified sequences</taxon>
        <taxon>metagenomes</taxon>
        <taxon>ecological metagenomes</taxon>
    </lineage>
</organism>
<evidence type="ECO:0000256" key="1">
    <source>
        <dbReference type="ARBA" id="ARBA00004651"/>
    </source>
</evidence>
<evidence type="ECO:0000256" key="4">
    <source>
        <dbReference type="ARBA" id="ARBA00022989"/>
    </source>
</evidence>
<feature type="transmembrane region" description="Helical" evidence="6">
    <location>
        <begin position="256"/>
        <end position="276"/>
    </location>
</feature>
<feature type="non-terminal residue" evidence="8">
    <location>
        <position position="1"/>
    </location>
</feature>
<dbReference type="InterPro" id="IPR038766">
    <property type="entry name" value="Membrane_comp_ABC_pdt"/>
</dbReference>
<dbReference type="AlphaFoldDB" id="A0A382SCV2"/>
<comment type="subcellular location">
    <subcellularLocation>
        <location evidence="1">Cell membrane</location>
        <topology evidence="1">Multi-pass membrane protein</topology>
    </subcellularLocation>
</comment>
<keyword evidence="2" id="KW-1003">Cell membrane</keyword>
<keyword evidence="5 6" id="KW-0472">Membrane</keyword>
<keyword evidence="3 6" id="KW-0812">Transmembrane</keyword>
<dbReference type="InterPro" id="IPR003838">
    <property type="entry name" value="ABC3_permease_C"/>
</dbReference>